<name>A0A2M9BNY3_9BACT</name>
<dbReference type="InterPro" id="IPR013798">
    <property type="entry name" value="Indole-3-glycerol_P_synth_dom"/>
</dbReference>
<keyword evidence="6" id="KW-0822">Tryptophan biosynthesis</keyword>
<gene>
    <name evidence="10" type="ORF">CLV45_1080</name>
</gene>
<sequence length="277" mass="30913">MSTSPTTGTILDKIVAHKRREVAERQSLVPATLLERSLYFHNQPLSLRKYLLRDDLSGIIAEFKRKSPSKGWINQHAPVERTTLGYMQAGASALSVLTDGEFFGGKNEDLTIARRFNYCPILRKDFVVDEYQILEAKSIGADAILLIAAVLTAEEVLRFGQLARSLGLEVLLEVHNAEELTRTLHPDAVNLVGVNNRNLHDFSLSLDTSKELAEQIPQEFVKVTESGLTSAADILMLREAGYRGFLIGEAFMRNSRPEKACYSFVQELHATEPITLI</sequence>
<evidence type="ECO:0000313" key="10">
    <source>
        <dbReference type="EMBL" id="PJJ59659.1"/>
    </source>
</evidence>
<evidence type="ECO:0000256" key="8">
    <source>
        <dbReference type="ARBA" id="ARBA00023239"/>
    </source>
</evidence>
<dbReference type="SUPFAM" id="SSF51366">
    <property type="entry name" value="Ribulose-phoshate binding barrel"/>
    <property type="match status" value="1"/>
</dbReference>
<dbReference type="CDD" id="cd00331">
    <property type="entry name" value="IGPS"/>
    <property type="match status" value="1"/>
</dbReference>
<keyword evidence="11" id="KW-1185">Reference proteome</keyword>
<dbReference type="UniPathway" id="UPA00035">
    <property type="reaction ID" value="UER00043"/>
</dbReference>
<comment type="caution">
    <text evidence="10">The sequence shown here is derived from an EMBL/GenBank/DDBJ whole genome shotgun (WGS) entry which is preliminary data.</text>
</comment>
<dbReference type="FunFam" id="3.20.20.70:FF:000024">
    <property type="entry name" value="Indole-3-glycerol phosphate synthase"/>
    <property type="match status" value="1"/>
</dbReference>
<dbReference type="Gene3D" id="3.20.20.70">
    <property type="entry name" value="Aldolase class I"/>
    <property type="match status" value="1"/>
</dbReference>
<evidence type="ECO:0000256" key="5">
    <source>
        <dbReference type="ARBA" id="ARBA00022793"/>
    </source>
</evidence>
<dbReference type="OrthoDB" id="9804217at2"/>
<comment type="pathway">
    <text evidence="2">Amino-acid biosynthesis; L-tryptophan biosynthesis; L-tryptophan from chorismate: step 4/5.</text>
</comment>
<dbReference type="PANTHER" id="PTHR22854">
    <property type="entry name" value="TRYPTOPHAN BIOSYNTHESIS PROTEIN"/>
    <property type="match status" value="1"/>
</dbReference>
<dbReference type="GO" id="GO:0004425">
    <property type="term" value="F:indole-3-glycerol-phosphate synthase activity"/>
    <property type="evidence" value="ECO:0007669"/>
    <property type="project" value="UniProtKB-EC"/>
</dbReference>
<dbReference type="AlphaFoldDB" id="A0A2M9BNY3"/>
<dbReference type="Pfam" id="PF00218">
    <property type="entry name" value="IGPS"/>
    <property type="match status" value="1"/>
</dbReference>
<evidence type="ECO:0000256" key="4">
    <source>
        <dbReference type="ARBA" id="ARBA00022605"/>
    </source>
</evidence>
<keyword evidence="7" id="KW-0057">Aromatic amino acid biosynthesis</keyword>
<keyword evidence="5" id="KW-0210">Decarboxylase</keyword>
<keyword evidence="4" id="KW-0028">Amino-acid biosynthesis</keyword>
<dbReference type="Proteomes" id="UP000228535">
    <property type="component" value="Unassembled WGS sequence"/>
</dbReference>
<evidence type="ECO:0000256" key="1">
    <source>
        <dbReference type="ARBA" id="ARBA00001633"/>
    </source>
</evidence>
<comment type="catalytic activity">
    <reaction evidence="1">
        <text>1-(2-carboxyphenylamino)-1-deoxy-D-ribulose 5-phosphate + H(+) = (1S,2R)-1-C-(indol-3-yl)glycerol 3-phosphate + CO2 + H2O</text>
        <dbReference type="Rhea" id="RHEA:23476"/>
        <dbReference type="ChEBI" id="CHEBI:15377"/>
        <dbReference type="ChEBI" id="CHEBI:15378"/>
        <dbReference type="ChEBI" id="CHEBI:16526"/>
        <dbReference type="ChEBI" id="CHEBI:58613"/>
        <dbReference type="ChEBI" id="CHEBI:58866"/>
        <dbReference type="EC" id="4.1.1.48"/>
    </reaction>
</comment>
<dbReference type="GO" id="GO:0000162">
    <property type="term" value="P:L-tryptophan biosynthetic process"/>
    <property type="evidence" value="ECO:0007669"/>
    <property type="project" value="UniProtKB-UniPathway"/>
</dbReference>
<evidence type="ECO:0000313" key="11">
    <source>
        <dbReference type="Proteomes" id="UP000228535"/>
    </source>
</evidence>
<feature type="domain" description="Indole-3-glycerol phosphate synthase" evidence="9">
    <location>
        <begin position="11"/>
        <end position="260"/>
    </location>
</feature>
<dbReference type="NCBIfam" id="NF001377">
    <property type="entry name" value="PRK00278.2-4"/>
    <property type="match status" value="1"/>
</dbReference>
<evidence type="ECO:0000256" key="6">
    <source>
        <dbReference type="ARBA" id="ARBA00022822"/>
    </source>
</evidence>
<dbReference type="EC" id="4.1.1.48" evidence="3"/>
<evidence type="ECO:0000256" key="2">
    <source>
        <dbReference type="ARBA" id="ARBA00004696"/>
    </source>
</evidence>
<dbReference type="PANTHER" id="PTHR22854:SF2">
    <property type="entry name" value="INDOLE-3-GLYCEROL-PHOSPHATE SYNTHASE"/>
    <property type="match status" value="1"/>
</dbReference>
<reference evidence="10 11" key="1">
    <citation type="submission" date="2017-11" db="EMBL/GenBank/DDBJ databases">
        <title>Genomic Encyclopedia of Archaeal and Bacterial Type Strains, Phase II (KMG-II): From Individual Species to Whole Genera.</title>
        <authorList>
            <person name="Goeker M."/>
        </authorList>
    </citation>
    <scope>NUCLEOTIDE SEQUENCE [LARGE SCALE GENOMIC DNA]</scope>
    <source>
        <strain evidence="10 11">DSM 11115</strain>
    </source>
</reference>
<dbReference type="InterPro" id="IPR013785">
    <property type="entry name" value="Aldolase_TIM"/>
</dbReference>
<dbReference type="EMBL" id="PGFA01000001">
    <property type="protein sequence ID" value="PJJ59659.1"/>
    <property type="molecule type" value="Genomic_DNA"/>
</dbReference>
<evidence type="ECO:0000256" key="7">
    <source>
        <dbReference type="ARBA" id="ARBA00023141"/>
    </source>
</evidence>
<keyword evidence="8" id="KW-0456">Lyase</keyword>
<evidence type="ECO:0000256" key="3">
    <source>
        <dbReference type="ARBA" id="ARBA00012362"/>
    </source>
</evidence>
<dbReference type="InterPro" id="IPR001468">
    <property type="entry name" value="Indole-3-GlycerolPSynthase_CS"/>
</dbReference>
<accession>A0A2M9BNY3</accession>
<proteinExistence type="predicted"/>
<dbReference type="RefSeq" id="WP_100335363.1">
    <property type="nucleotide sequence ID" value="NZ_PGFA01000001.1"/>
</dbReference>
<protein>
    <recommendedName>
        <fullName evidence="3">indole-3-glycerol-phosphate synthase</fullName>
        <ecNumber evidence="3">4.1.1.48</ecNumber>
    </recommendedName>
</protein>
<evidence type="ECO:0000259" key="9">
    <source>
        <dbReference type="Pfam" id="PF00218"/>
    </source>
</evidence>
<dbReference type="InterPro" id="IPR045186">
    <property type="entry name" value="Indole-3-glycerol_P_synth"/>
</dbReference>
<dbReference type="PROSITE" id="PS00614">
    <property type="entry name" value="IGPS"/>
    <property type="match status" value="1"/>
</dbReference>
<dbReference type="InterPro" id="IPR011060">
    <property type="entry name" value="RibuloseP-bd_barrel"/>
</dbReference>
<organism evidence="10 11">
    <name type="scientific">Hymenobacter chitinivorans DSM 11115</name>
    <dbReference type="NCBI Taxonomy" id="1121954"/>
    <lineage>
        <taxon>Bacteria</taxon>
        <taxon>Pseudomonadati</taxon>
        <taxon>Bacteroidota</taxon>
        <taxon>Cytophagia</taxon>
        <taxon>Cytophagales</taxon>
        <taxon>Hymenobacteraceae</taxon>
        <taxon>Hymenobacter</taxon>
    </lineage>
</organism>
<dbReference type="GO" id="GO:0004640">
    <property type="term" value="F:phosphoribosylanthranilate isomerase activity"/>
    <property type="evidence" value="ECO:0007669"/>
    <property type="project" value="TreeGrafter"/>
</dbReference>